<evidence type="ECO:0000313" key="2">
    <source>
        <dbReference type="Proteomes" id="UP000249402"/>
    </source>
</evidence>
<dbReference type="VEuPathDB" id="FungiDB:BO80DRAFT_445372"/>
<dbReference type="OrthoDB" id="4472154at2759"/>
<sequence length="129" mass="14821">MQATRIGSIWELFQTQLRMQFDEQLLRLDEVTAQIQQACESLPEPERYEAFCDEFQSELQHSVERIQNLRERGARPLASSQIRRASIGRFATLQQSSGDMDEGLEGAKFRAISRRHCLSTILEEEGAMS</sequence>
<evidence type="ECO:0000313" key="1">
    <source>
        <dbReference type="EMBL" id="RAL00659.1"/>
    </source>
</evidence>
<proteinExistence type="predicted"/>
<reference evidence="1 2" key="1">
    <citation type="submission" date="2018-02" db="EMBL/GenBank/DDBJ databases">
        <title>The genomes of Aspergillus section Nigri reveals drivers in fungal speciation.</title>
        <authorList>
            <consortium name="DOE Joint Genome Institute"/>
            <person name="Vesth T.C."/>
            <person name="Nybo J."/>
            <person name="Theobald S."/>
            <person name="Brandl J."/>
            <person name="Frisvad J.C."/>
            <person name="Nielsen K.F."/>
            <person name="Lyhne E.K."/>
            <person name="Kogle M.E."/>
            <person name="Kuo A."/>
            <person name="Riley R."/>
            <person name="Clum A."/>
            <person name="Nolan M."/>
            <person name="Lipzen A."/>
            <person name="Salamov A."/>
            <person name="Henrissat B."/>
            <person name="Wiebenga A."/>
            <person name="De vries R.P."/>
            <person name="Grigoriev I.V."/>
            <person name="Mortensen U.H."/>
            <person name="Andersen M.R."/>
            <person name="Baker S.E."/>
        </authorList>
    </citation>
    <scope>NUCLEOTIDE SEQUENCE [LARGE SCALE GENOMIC DNA]</scope>
    <source>
        <strain evidence="1 2">CBS 121593</strain>
    </source>
</reference>
<dbReference type="GeneID" id="37226352"/>
<protein>
    <submittedName>
        <fullName evidence="1">Uncharacterized protein</fullName>
    </submittedName>
</protein>
<dbReference type="EMBL" id="KZ824439">
    <property type="protein sequence ID" value="RAL00659.1"/>
    <property type="molecule type" value="Genomic_DNA"/>
</dbReference>
<dbReference type="Proteomes" id="UP000249402">
    <property type="component" value="Unassembled WGS sequence"/>
</dbReference>
<accession>A0A395H006</accession>
<name>A0A395H006_9EURO</name>
<dbReference type="AlphaFoldDB" id="A0A395H006"/>
<dbReference type="RefSeq" id="XP_025574986.1">
    <property type="nucleotide sequence ID" value="XM_025721487.1"/>
</dbReference>
<organism evidence="1 2">
    <name type="scientific">Aspergillus ibericus CBS 121593</name>
    <dbReference type="NCBI Taxonomy" id="1448316"/>
    <lineage>
        <taxon>Eukaryota</taxon>
        <taxon>Fungi</taxon>
        <taxon>Dikarya</taxon>
        <taxon>Ascomycota</taxon>
        <taxon>Pezizomycotina</taxon>
        <taxon>Eurotiomycetes</taxon>
        <taxon>Eurotiomycetidae</taxon>
        <taxon>Eurotiales</taxon>
        <taxon>Aspergillaceae</taxon>
        <taxon>Aspergillus</taxon>
        <taxon>Aspergillus subgen. Circumdati</taxon>
    </lineage>
</organism>
<gene>
    <name evidence="1" type="ORF">BO80DRAFT_445372</name>
</gene>
<keyword evidence="2" id="KW-1185">Reference proteome</keyword>